<proteinExistence type="predicted"/>
<dbReference type="AlphaFoldDB" id="A0A833GXW0"/>
<feature type="compositionally biased region" description="Polar residues" evidence="1">
    <location>
        <begin position="47"/>
        <end position="62"/>
    </location>
</feature>
<evidence type="ECO:0000313" key="3">
    <source>
        <dbReference type="EMBL" id="KAB2929277.1"/>
    </source>
</evidence>
<accession>A0A833GXW0</accession>
<name>A0A833GXW0_9LEPT</name>
<evidence type="ECO:0000256" key="1">
    <source>
        <dbReference type="SAM" id="MobiDB-lite"/>
    </source>
</evidence>
<feature type="domain" description="eCIS core" evidence="2">
    <location>
        <begin position="98"/>
        <end position="175"/>
    </location>
</feature>
<protein>
    <submittedName>
        <fullName evidence="3">DUF4157 domain-containing protein</fullName>
    </submittedName>
</protein>
<gene>
    <name evidence="3" type="ORF">F9K24_20435</name>
</gene>
<evidence type="ECO:0000259" key="2">
    <source>
        <dbReference type="Pfam" id="PF13699"/>
    </source>
</evidence>
<dbReference type="Proteomes" id="UP000460298">
    <property type="component" value="Unassembled WGS sequence"/>
</dbReference>
<dbReference type="Pfam" id="PF13699">
    <property type="entry name" value="eCIS_core"/>
    <property type="match status" value="1"/>
</dbReference>
<sequence length="662" mass="71277">MDVNPGIHQSEAVAGLWQTYFYNGPPNAAIMGHNPYYRPPASEEHVQTGSTVAPNAPTAPSTISRAPAVQASTAEEGFPLNEAQAEKVDTALAETGQPLPEPEKAVYEAHTGHDFSRVRVHTGAAAEEAADSIGAKAFAKGSDIVFAKGEYNPNTAEGRGLIGHELAHVAQNATGVHRAPKEGEKEKSWYERLSDKVEDAGAAAVEYTLDGLIKIVENIPIVLFGPFPFIADLFRSGVVGFLKRTAKEGGRKILGLLGNFVQAVTSASFVKAYIIGMARGFFVDGLWGTLTLLWDIATLPVKLYDFGKHVFQVLGEVDLGAGMQKIGSLMLDAGKYLSGNGKSLIEKLVENAKASKVDDVADTFSNLYGTAKEKATELGGSVADIFVKFFSQKPEKVGETLGDAAGSLTGGLAFDALLGVVTAGAAAAAKRGLTAARRFVQPLLNLLIRTGQKAVSAVQNVWGYAKRITASARTGILTWVKKVSAELGAKAHAVVEGIENFVEILLKKVGFRRFDLSEVKVLTLKEAKRLPKPNKGLIFVEENSAKLDDALRFEDGATGAFYTRTEKRVVPALRYDHPNPNGNLTNNFVRFDGIEPDGITLIDRKLSLTTKSDQIDAIKRASSAIKQNKGYKLVYEFPDQKTANRAREILIENNISNIKVRP</sequence>
<comment type="caution">
    <text evidence="3">The sequence shown here is derived from an EMBL/GenBank/DDBJ whole genome shotgun (WGS) entry which is preliminary data.</text>
</comment>
<dbReference type="InterPro" id="IPR025295">
    <property type="entry name" value="eCIS_core_dom"/>
</dbReference>
<dbReference type="EMBL" id="WBUI01000034">
    <property type="protein sequence ID" value="KAB2929277.1"/>
    <property type="molecule type" value="Genomic_DNA"/>
</dbReference>
<evidence type="ECO:0000313" key="4">
    <source>
        <dbReference type="Proteomes" id="UP000460298"/>
    </source>
</evidence>
<feature type="region of interest" description="Disordered" evidence="1">
    <location>
        <begin position="40"/>
        <end position="62"/>
    </location>
</feature>
<organism evidence="3 4">
    <name type="scientific">Leptonema illini</name>
    <dbReference type="NCBI Taxonomy" id="183"/>
    <lineage>
        <taxon>Bacteria</taxon>
        <taxon>Pseudomonadati</taxon>
        <taxon>Spirochaetota</taxon>
        <taxon>Spirochaetia</taxon>
        <taxon>Leptospirales</taxon>
        <taxon>Leptospiraceae</taxon>
        <taxon>Leptonema</taxon>
    </lineage>
</organism>
<reference evidence="3 4" key="1">
    <citation type="submission" date="2019-10" db="EMBL/GenBank/DDBJ databases">
        <title>Extracellular Electron Transfer in a Candidatus Methanoperedens spp. Enrichment Culture.</title>
        <authorList>
            <person name="Berger S."/>
            <person name="Rangel Shaw D."/>
            <person name="Berben T."/>
            <person name="In 'T Zandt M."/>
            <person name="Frank J."/>
            <person name="Reimann J."/>
            <person name="Jetten M.S.M."/>
            <person name="Welte C.U."/>
        </authorList>
    </citation>
    <scope>NUCLEOTIDE SEQUENCE [LARGE SCALE GENOMIC DNA]</scope>
    <source>
        <strain evidence="3">SB12</strain>
    </source>
</reference>